<accession>A0ABT0C9Y8</accession>
<comment type="caution">
    <text evidence="2">The sequence shown here is derived from an EMBL/GenBank/DDBJ whole genome shotgun (WGS) entry which is preliminary data.</text>
</comment>
<keyword evidence="2" id="KW-0378">Hydrolase</keyword>
<keyword evidence="2" id="KW-0540">Nuclease</keyword>
<protein>
    <submittedName>
        <fullName evidence="2">Uma2 family endonuclease</fullName>
    </submittedName>
</protein>
<gene>
    <name evidence="2" type="ORF">JX360_04495</name>
</gene>
<evidence type="ECO:0000259" key="1">
    <source>
        <dbReference type="Pfam" id="PF05685"/>
    </source>
</evidence>
<dbReference type="InterPro" id="IPR008538">
    <property type="entry name" value="Uma2"/>
</dbReference>
<dbReference type="PANTHER" id="PTHR33352:SF3">
    <property type="entry name" value="SLR1612 PROTEIN"/>
    <property type="match status" value="1"/>
</dbReference>
<sequence length="227" mass="26373">MYDLPSESPEDPGLPDEFHLWQPQQLLSKTFRPKTYPLEHVFTASDLNLYYDSQRTHLYRRPDWFAVVGVPRLLDKGRLSYVVWQEGRSPIVVVELLSLSPIEWDQGRDKRGGDIPSKWEVCESLLRVPYYVLFDRLAASFQLFRLEGASYRPLNEPTLWIPTLEIGLGLWQGSFEGVERLWLRWFDETGWIPTPEEEANERAIQAEQKATRLAEQLRALGVDPAEA</sequence>
<dbReference type="Pfam" id="PF05685">
    <property type="entry name" value="Uma2"/>
    <property type="match status" value="1"/>
</dbReference>
<dbReference type="Proteomes" id="UP000830835">
    <property type="component" value="Unassembled WGS sequence"/>
</dbReference>
<name>A0ABT0C9Y8_THEVL</name>
<organism evidence="2 3">
    <name type="scientific">Thermostichus vulcanus str. 'Rupite'</name>
    <dbReference type="NCBI Taxonomy" id="2813851"/>
    <lineage>
        <taxon>Bacteria</taxon>
        <taxon>Bacillati</taxon>
        <taxon>Cyanobacteriota</taxon>
        <taxon>Cyanophyceae</taxon>
        <taxon>Thermostichales</taxon>
        <taxon>Thermostichaceae</taxon>
        <taxon>Thermostichus</taxon>
    </lineage>
</organism>
<evidence type="ECO:0000313" key="3">
    <source>
        <dbReference type="Proteomes" id="UP000830835"/>
    </source>
</evidence>
<evidence type="ECO:0000313" key="2">
    <source>
        <dbReference type="EMBL" id="MCJ2542170.1"/>
    </source>
</evidence>
<reference evidence="2" key="1">
    <citation type="submission" date="2021-02" db="EMBL/GenBank/DDBJ databases">
        <title>The CRISPR/cas machinery reduction and long-range gene transfer in the hot spring cyanobacterium Synechococcus.</title>
        <authorList>
            <person name="Dvorak P."/>
            <person name="Jahodarova E."/>
            <person name="Hasler P."/>
            <person name="Poulickova A."/>
        </authorList>
    </citation>
    <scope>NUCLEOTIDE SEQUENCE</scope>
    <source>
        <strain evidence="2">Rupite</strain>
    </source>
</reference>
<dbReference type="GO" id="GO:0004519">
    <property type="term" value="F:endonuclease activity"/>
    <property type="evidence" value="ECO:0007669"/>
    <property type="project" value="UniProtKB-KW"/>
</dbReference>
<dbReference type="RefSeq" id="WP_244349401.1">
    <property type="nucleotide sequence ID" value="NZ_JAFIRA010000007.1"/>
</dbReference>
<dbReference type="PANTHER" id="PTHR33352">
    <property type="entry name" value="SLR1095 PROTEIN"/>
    <property type="match status" value="1"/>
</dbReference>
<proteinExistence type="predicted"/>
<keyword evidence="3" id="KW-1185">Reference proteome</keyword>
<feature type="domain" description="Putative restriction endonuclease" evidence="1">
    <location>
        <begin position="17"/>
        <end position="168"/>
    </location>
</feature>
<keyword evidence="2" id="KW-0255">Endonuclease</keyword>
<dbReference type="EMBL" id="JAFIRA010000007">
    <property type="protein sequence ID" value="MCJ2542170.1"/>
    <property type="molecule type" value="Genomic_DNA"/>
</dbReference>